<evidence type="ECO:0000313" key="4">
    <source>
        <dbReference type="Proteomes" id="UP000307768"/>
    </source>
</evidence>
<dbReference type="GO" id="GO:0016787">
    <property type="term" value="F:hydrolase activity"/>
    <property type="evidence" value="ECO:0007669"/>
    <property type="project" value="UniProtKB-KW"/>
</dbReference>
<protein>
    <submittedName>
        <fullName evidence="3">Alpha/beta fold hydrolase</fullName>
    </submittedName>
</protein>
<evidence type="ECO:0000313" key="3">
    <source>
        <dbReference type="EMBL" id="KAA1422353.1"/>
    </source>
</evidence>
<evidence type="ECO:0000259" key="2">
    <source>
        <dbReference type="Pfam" id="PF00561"/>
    </source>
</evidence>
<keyword evidence="1 3" id="KW-0378">Hydrolase</keyword>
<dbReference type="Proteomes" id="UP000307768">
    <property type="component" value="Unassembled WGS sequence"/>
</dbReference>
<dbReference type="PRINTS" id="PR00412">
    <property type="entry name" value="EPOXHYDRLASE"/>
</dbReference>
<sequence>MVDDSAAASVSALSVPSRGATLSVNRSGTPSGPTVVLVHGYPDNHRVWDRVVPQLQDLDVVTYDVRGAGRSTAPEGRSAYRVERLVDDLVAVLDAVRPDGGAVHLVGHDWGSVQLWSAVFASADDPRLRGRIASFVSISGPDLRLYGAYLRRSARERRWRRLAGQLSKSWYILAFQVPHLPELVVRRATGVVRRALTRSQGLEDGHWSDSLARDAAHGINLYRANAFRSASAPLPERTHVPVTLVVALRDDFLSPSLYEGLEEHVPNLVRREVDAGHWLPWLRPEEVVAAVRAAVTAPSGL</sequence>
<dbReference type="InterPro" id="IPR000073">
    <property type="entry name" value="AB_hydrolase_1"/>
</dbReference>
<gene>
    <name evidence="3" type="ORF">FE697_014455</name>
</gene>
<dbReference type="OrthoDB" id="2987348at2"/>
<accession>A0A5Q6RWI4</accession>
<proteinExistence type="predicted"/>
<dbReference type="AlphaFoldDB" id="A0A5Q6RWI4"/>
<dbReference type="SUPFAM" id="SSF53474">
    <property type="entry name" value="alpha/beta-Hydrolases"/>
    <property type="match status" value="1"/>
</dbReference>
<feature type="domain" description="AB hydrolase-1" evidence="2">
    <location>
        <begin position="33"/>
        <end position="284"/>
    </location>
</feature>
<dbReference type="Gene3D" id="3.40.50.1820">
    <property type="entry name" value="alpha/beta hydrolase"/>
    <property type="match status" value="1"/>
</dbReference>
<organism evidence="3 4">
    <name type="scientific">Mumia zhuanghuii</name>
    <dbReference type="NCBI Taxonomy" id="2585211"/>
    <lineage>
        <taxon>Bacteria</taxon>
        <taxon>Bacillati</taxon>
        <taxon>Actinomycetota</taxon>
        <taxon>Actinomycetes</taxon>
        <taxon>Propionibacteriales</taxon>
        <taxon>Nocardioidaceae</taxon>
        <taxon>Mumia</taxon>
    </lineage>
</organism>
<reference evidence="3 4" key="1">
    <citation type="submission" date="2019-09" db="EMBL/GenBank/DDBJ databases">
        <title>Mumia zhuanghuii sp. nov. isolated from the intestinal contents of plateau pika (Ochotona curzoniae) in the Qinghai-Tibet plateau of China.</title>
        <authorList>
            <person name="Tian Z."/>
        </authorList>
    </citation>
    <scope>NUCLEOTIDE SEQUENCE [LARGE SCALE GENOMIC DNA]</scope>
    <source>
        <strain evidence="4">350</strain>
    </source>
</reference>
<evidence type="ECO:0000256" key="1">
    <source>
        <dbReference type="ARBA" id="ARBA00022801"/>
    </source>
</evidence>
<dbReference type="InterPro" id="IPR000639">
    <property type="entry name" value="Epox_hydrolase-like"/>
</dbReference>
<comment type="caution">
    <text evidence="3">The sequence shown here is derived from an EMBL/GenBank/DDBJ whole genome shotgun (WGS) entry which is preliminary data.</text>
</comment>
<dbReference type="InterPro" id="IPR029058">
    <property type="entry name" value="AB_hydrolase_fold"/>
</dbReference>
<dbReference type="Pfam" id="PF00561">
    <property type="entry name" value="Abhydrolase_1"/>
    <property type="match status" value="1"/>
</dbReference>
<dbReference type="RefSeq" id="WP_149770304.1">
    <property type="nucleotide sequence ID" value="NZ_VDFQ02000004.1"/>
</dbReference>
<name>A0A5Q6RWI4_9ACTN</name>
<dbReference type="PANTHER" id="PTHR43329">
    <property type="entry name" value="EPOXIDE HYDROLASE"/>
    <property type="match status" value="1"/>
</dbReference>
<dbReference type="EMBL" id="VDFQ02000004">
    <property type="protein sequence ID" value="KAA1422353.1"/>
    <property type="molecule type" value="Genomic_DNA"/>
</dbReference>